<dbReference type="InterPro" id="IPR005139">
    <property type="entry name" value="PCRF"/>
</dbReference>
<dbReference type="GO" id="GO:0005737">
    <property type="term" value="C:cytoplasm"/>
    <property type="evidence" value="ECO:0007669"/>
    <property type="project" value="UniProtKB-ARBA"/>
</dbReference>
<dbReference type="InterPro" id="IPR000352">
    <property type="entry name" value="Pep_chain_release_fac_I"/>
</dbReference>
<accession>A0AAU7QUG6</accession>
<dbReference type="AlphaFoldDB" id="A0AAU7QUG6"/>
<organism evidence="5">
    <name type="scientific">Candidatus Shikimatogenerans sp. AspAUS03</name>
    <dbReference type="NCBI Taxonomy" id="3158563"/>
    <lineage>
        <taxon>Bacteria</taxon>
        <taxon>Pseudomonadati</taxon>
        <taxon>Bacteroidota</taxon>
        <taxon>Flavobacteriia</taxon>
        <taxon>Flavobacteriales</taxon>
        <taxon>Candidatus Shikimatogenerans</taxon>
    </lineage>
</organism>
<feature type="domain" description="Prokaryotic-type class I peptide chain release factors" evidence="4">
    <location>
        <begin position="215"/>
        <end position="231"/>
    </location>
</feature>
<proteinExistence type="inferred from homology"/>
<name>A0AAU7QUG6_9FLAO</name>
<feature type="transmembrane region" description="Helical" evidence="3">
    <location>
        <begin position="33"/>
        <end position="57"/>
    </location>
</feature>
<keyword evidence="2" id="KW-0488">Methylation</keyword>
<evidence type="ECO:0000256" key="1">
    <source>
        <dbReference type="ARBA" id="ARBA00010835"/>
    </source>
</evidence>
<sequence>MLNTIYLKEKILKYFLLKKKKFLKILNKKKKVYLYKLINLIDKILIIYNNIILYYTYNQKYNLKNKYIIKIIYKNIDKINKYIYIYSILLNKLKYSKKKIIIGIYSLLGGIDSYNCIYLLYKMYFLYSKKQNIKFKIIKKIKIKNKYYKYIFIKLKKKNVLNYFFLEKGIHKFIRLSSINKKKRQTSLIIVNIFLYKKNNIITINPKYLKYKTFRSKGKGGQNVNKVETGIKILYKKYIITYSKTRSQFLNKKKALKLLYKKILLNNIYKNSIKKKNIYLNNKKYTYKKRSYILFPYLLLKDNIVNFKSNKIYKILKGNINIIYNYYYKNKYIKI</sequence>
<dbReference type="EMBL" id="CP157897">
    <property type="protein sequence ID" value="XBT18921.1"/>
    <property type="molecule type" value="Genomic_DNA"/>
</dbReference>
<evidence type="ECO:0000256" key="3">
    <source>
        <dbReference type="SAM" id="Phobius"/>
    </source>
</evidence>
<dbReference type="PANTHER" id="PTHR43116:SF3">
    <property type="entry name" value="CLASS I PEPTIDE CHAIN RELEASE FACTOR"/>
    <property type="match status" value="1"/>
</dbReference>
<feature type="transmembrane region" description="Helical" evidence="3">
    <location>
        <begin position="100"/>
        <end position="121"/>
    </location>
</feature>
<dbReference type="PANTHER" id="PTHR43116">
    <property type="entry name" value="PEPTIDE CHAIN RELEASE FACTOR 2"/>
    <property type="match status" value="1"/>
</dbReference>
<dbReference type="GO" id="GO:0003747">
    <property type="term" value="F:translation release factor activity"/>
    <property type="evidence" value="ECO:0007669"/>
    <property type="project" value="InterPro"/>
</dbReference>
<dbReference type="Gene3D" id="3.30.70.1660">
    <property type="match status" value="1"/>
</dbReference>
<dbReference type="SUPFAM" id="SSF75620">
    <property type="entry name" value="Release factor"/>
    <property type="match status" value="1"/>
</dbReference>
<dbReference type="Pfam" id="PF00472">
    <property type="entry name" value="RF-1"/>
    <property type="match status" value="1"/>
</dbReference>
<evidence type="ECO:0000256" key="2">
    <source>
        <dbReference type="ARBA" id="ARBA00022481"/>
    </source>
</evidence>
<keyword evidence="3" id="KW-0812">Transmembrane</keyword>
<gene>
    <name evidence="5" type="ORF">ABPD24_00430</name>
</gene>
<keyword evidence="3" id="KW-1133">Transmembrane helix</keyword>
<protein>
    <submittedName>
        <fullName evidence="5">Peptide chain release factor-like protein</fullName>
    </submittedName>
</protein>
<dbReference type="InterPro" id="IPR045853">
    <property type="entry name" value="Pep_chain_release_fac_I_sf"/>
</dbReference>
<dbReference type="PROSITE" id="PS00745">
    <property type="entry name" value="RF_PROK_I"/>
    <property type="match status" value="1"/>
</dbReference>
<evidence type="ECO:0000313" key="5">
    <source>
        <dbReference type="EMBL" id="XBT18921.1"/>
    </source>
</evidence>
<evidence type="ECO:0000259" key="4">
    <source>
        <dbReference type="PROSITE" id="PS00745"/>
    </source>
</evidence>
<reference evidence="5" key="1">
    <citation type="submission" date="2024-06" db="EMBL/GenBank/DDBJ databases">
        <title>Diversity, functionality, and evolutionary history of bacterial symbionts in false click beetles (Coleoptera, Throscidae).</title>
        <authorList>
            <person name="Wierz J.C."/>
            <person name="Malm H."/>
            <person name="Kaltenpoth M."/>
            <person name="Engl T."/>
        </authorList>
    </citation>
    <scope>NUCLEOTIDE SEQUENCE</scope>
    <source>
        <strain evidence="5">AspAUS03</strain>
    </source>
</reference>
<keyword evidence="3" id="KW-0472">Membrane</keyword>
<dbReference type="Pfam" id="PF03462">
    <property type="entry name" value="PCRF"/>
    <property type="match status" value="1"/>
</dbReference>
<dbReference type="Gene3D" id="3.30.160.20">
    <property type="match status" value="1"/>
</dbReference>
<comment type="similarity">
    <text evidence="1">Belongs to the prokaryotic/mitochondrial release factor family.</text>
</comment>